<feature type="transmembrane region" description="Helical" evidence="2">
    <location>
        <begin position="347"/>
        <end position="366"/>
    </location>
</feature>
<evidence type="ECO:0000313" key="5">
    <source>
        <dbReference type="Proteomes" id="UP001296993"/>
    </source>
</evidence>
<feature type="chain" id="PRO_5046425417" description="HupE/UreJ family protein" evidence="3">
    <location>
        <begin position="21"/>
        <end position="429"/>
    </location>
</feature>
<protein>
    <recommendedName>
        <fullName evidence="6">HupE/UreJ family protein</fullName>
    </recommendedName>
</protein>
<accession>A0ABS4XGA6</accession>
<evidence type="ECO:0000256" key="1">
    <source>
        <dbReference type="SAM" id="MobiDB-lite"/>
    </source>
</evidence>
<dbReference type="Pfam" id="PF13795">
    <property type="entry name" value="HupE_UreJ_2"/>
    <property type="match status" value="1"/>
</dbReference>
<evidence type="ECO:0000256" key="3">
    <source>
        <dbReference type="SAM" id="SignalP"/>
    </source>
</evidence>
<dbReference type="Proteomes" id="UP001296993">
    <property type="component" value="Unassembled WGS sequence"/>
</dbReference>
<feature type="signal peptide" evidence="3">
    <location>
        <begin position="1"/>
        <end position="20"/>
    </location>
</feature>
<feature type="region of interest" description="Disordered" evidence="1">
    <location>
        <begin position="409"/>
        <end position="429"/>
    </location>
</feature>
<feature type="compositionally biased region" description="Basic and acidic residues" evidence="1">
    <location>
        <begin position="412"/>
        <end position="422"/>
    </location>
</feature>
<feature type="transmembrane region" description="Helical" evidence="2">
    <location>
        <begin position="189"/>
        <end position="206"/>
    </location>
</feature>
<feature type="transmembrane region" description="Helical" evidence="2">
    <location>
        <begin position="281"/>
        <end position="300"/>
    </location>
</feature>
<dbReference type="RefSeq" id="WP_209999794.1">
    <property type="nucleotide sequence ID" value="NZ_BAAAJY010000011.1"/>
</dbReference>
<proteinExistence type="predicted"/>
<sequence>MRRLVMIFIAFLLLFVPAAAAQAHPVGTTGMLVEIEGDRMGLTLQLQLDQLNKYPGLDLAAGDPIPAGTIEQLVNDRVAITAGGEAGATEITGVAHGIVNDRDAVVVAMTAVSPTGSGPFTVKSSLMTDVIDGHKVYVSRVVEGEEAELLGVITATQQTLEVDAHSQKAGLGEMIAHGMHHIADGYDHLLFLAVLLLSAPLVAVRTGAGWRWSQHKAGLGPSMKRILAIVTAFTIGHSVTLLVVSLGWFTPPVRYVETFVALSIAVAAWNLVRPMFAHGEVMLAGLFGLVHGMAFATTILEMNLNLTDTLVAVLGFNIGIELAQLLGVLLVVPLIHVAANGKHYGTFCRGLAAFGVVASAAWVAGIWTDTDSALTPLFDGVAANPLLSYVVFIGAMLLLGYTGGRTPGNRAAEPEAKPKSKADALTAAK</sequence>
<feature type="transmembrane region" description="Helical" evidence="2">
    <location>
        <begin position="226"/>
        <end position="249"/>
    </location>
</feature>
<keyword evidence="3" id="KW-0732">Signal</keyword>
<organism evidence="4 5">
    <name type="scientific">Paeniglutamicibacter kerguelensis</name>
    <dbReference type="NCBI Taxonomy" id="254788"/>
    <lineage>
        <taxon>Bacteria</taxon>
        <taxon>Bacillati</taxon>
        <taxon>Actinomycetota</taxon>
        <taxon>Actinomycetes</taxon>
        <taxon>Micrococcales</taxon>
        <taxon>Micrococcaceae</taxon>
        <taxon>Paeniglutamicibacter</taxon>
    </lineage>
</organism>
<gene>
    <name evidence="4" type="ORF">JOF47_003005</name>
</gene>
<comment type="caution">
    <text evidence="4">The sequence shown here is derived from an EMBL/GenBank/DDBJ whole genome shotgun (WGS) entry which is preliminary data.</text>
</comment>
<name>A0ABS4XGA6_9MICC</name>
<keyword evidence="5" id="KW-1185">Reference proteome</keyword>
<keyword evidence="2" id="KW-1133">Transmembrane helix</keyword>
<feature type="transmembrane region" description="Helical" evidence="2">
    <location>
        <begin position="386"/>
        <end position="404"/>
    </location>
</feature>
<reference evidence="4 5" key="1">
    <citation type="submission" date="2021-03" db="EMBL/GenBank/DDBJ databases">
        <title>Sequencing the genomes of 1000 actinobacteria strains.</title>
        <authorList>
            <person name="Klenk H.-P."/>
        </authorList>
    </citation>
    <scope>NUCLEOTIDE SEQUENCE [LARGE SCALE GENOMIC DNA]</scope>
    <source>
        <strain evidence="4 5">DSM 15797</strain>
    </source>
</reference>
<evidence type="ECO:0008006" key="6">
    <source>
        <dbReference type="Google" id="ProtNLM"/>
    </source>
</evidence>
<feature type="transmembrane region" description="Helical" evidence="2">
    <location>
        <begin position="312"/>
        <end position="335"/>
    </location>
</feature>
<dbReference type="InterPro" id="IPR032809">
    <property type="entry name" value="Put_HupE_UreJ"/>
</dbReference>
<keyword evidence="2" id="KW-0812">Transmembrane</keyword>
<keyword evidence="2" id="KW-0472">Membrane</keyword>
<evidence type="ECO:0000313" key="4">
    <source>
        <dbReference type="EMBL" id="MBP2387494.1"/>
    </source>
</evidence>
<feature type="transmembrane region" description="Helical" evidence="2">
    <location>
        <begin position="255"/>
        <end position="272"/>
    </location>
</feature>
<dbReference type="EMBL" id="JAGIOF010000001">
    <property type="protein sequence ID" value="MBP2387494.1"/>
    <property type="molecule type" value="Genomic_DNA"/>
</dbReference>
<evidence type="ECO:0000256" key="2">
    <source>
        <dbReference type="SAM" id="Phobius"/>
    </source>
</evidence>